<comment type="pathway">
    <text evidence="3 9">Cofactor biosynthesis; tetrahydrofolate biosynthesis; 7,8-dihydrofolate from 2-amino-4-hydroxy-6-hydroxymethyl-7,8-dihydropteridine diphosphate and 4-aminobenzoate: step 1/2.</text>
</comment>
<dbReference type="GO" id="GO:0005829">
    <property type="term" value="C:cytosol"/>
    <property type="evidence" value="ECO:0007669"/>
    <property type="project" value="TreeGrafter"/>
</dbReference>
<protein>
    <recommendedName>
        <fullName evidence="4 9">Dihydropteroate synthase</fullName>
        <shortName evidence="9">DHPS</shortName>
        <ecNumber evidence="4 9">2.5.1.15</ecNumber>
    </recommendedName>
    <alternativeName>
        <fullName evidence="9">Dihydropteroate pyrophosphorylase</fullName>
    </alternativeName>
</protein>
<dbReference type="PROSITE" id="PS00792">
    <property type="entry name" value="DHPS_1"/>
    <property type="match status" value="1"/>
</dbReference>
<keyword evidence="6 9" id="KW-0479">Metal-binding</keyword>
<comment type="caution">
    <text evidence="11">The sequence shown here is derived from an EMBL/GenBank/DDBJ whole genome shotgun (WGS) entry which is preliminary data.</text>
</comment>
<evidence type="ECO:0000256" key="2">
    <source>
        <dbReference type="ARBA" id="ARBA00001946"/>
    </source>
</evidence>
<evidence type="ECO:0000259" key="10">
    <source>
        <dbReference type="PROSITE" id="PS50972"/>
    </source>
</evidence>
<comment type="cofactor">
    <cofactor evidence="2 9">
        <name>Mg(2+)</name>
        <dbReference type="ChEBI" id="CHEBI:18420"/>
    </cofactor>
</comment>
<accession>A0A4Q7YNN2</accession>
<dbReference type="GO" id="GO:0004156">
    <property type="term" value="F:dihydropteroate synthase activity"/>
    <property type="evidence" value="ECO:0007669"/>
    <property type="project" value="UniProtKB-EC"/>
</dbReference>
<dbReference type="PANTHER" id="PTHR20941">
    <property type="entry name" value="FOLATE SYNTHESIS PROTEINS"/>
    <property type="match status" value="1"/>
</dbReference>
<dbReference type="RefSeq" id="WP_130413737.1">
    <property type="nucleotide sequence ID" value="NZ_SHKX01000013.1"/>
</dbReference>
<dbReference type="PANTHER" id="PTHR20941:SF1">
    <property type="entry name" value="FOLIC ACID SYNTHESIS PROTEIN FOL1"/>
    <property type="match status" value="1"/>
</dbReference>
<evidence type="ECO:0000256" key="6">
    <source>
        <dbReference type="ARBA" id="ARBA00022723"/>
    </source>
</evidence>
<keyword evidence="12" id="KW-1185">Reference proteome</keyword>
<dbReference type="UniPathway" id="UPA00077">
    <property type="reaction ID" value="UER00156"/>
</dbReference>
<evidence type="ECO:0000256" key="7">
    <source>
        <dbReference type="ARBA" id="ARBA00022842"/>
    </source>
</evidence>
<evidence type="ECO:0000256" key="9">
    <source>
        <dbReference type="RuleBase" id="RU361205"/>
    </source>
</evidence>
<dbReference type="GO" id="GO:0046872">
    <property type="term" value="F:metal ion binding"/>
    <property type="evidence" value="ECO:0007669"/>
    <property type="project" value="UniProtKB-KW"/>
</dbReference>
<dbReference type="GO" id="GO:0046656">
    <property type="term" value="P:folic acid biosynthetic process"/>
    <property type="evidence" value="ECO:0007669"/>
    <property type="project" value="UniProtKB-KW"/>
</dbReference>
<sequence>MSAVLSCGSRHLDLSQPVVMGVLNVTPDSFSDGGRFLRLDDALRHASQMLAEGAAIIDLGAESTRPGAPPVSDQEELDRLLPVLEAIASRFDIIVSIDTSSPVVMTESAARGAGLINDVRSLTRPGAMQAARDSGLPVCIMHMQGQPQTMQQAPAYDNVVDEVRGWLADRVEACVAAGITADRLILDPGFGFGKTLTHNLELLARLREIRVGDLPLLVGMSRKSMLGGILGGAAVDQRLYAGVTAAALAVERGAAIVRTHDVRATREAVAVAAALLPWR</sequence>
<comment type="function">
    <text evidence="9">Catalyzes the condensation of para-aminobenzoate (pABA) with 6-hydroxymethyl-7,8-dihydropterin diphosphate (DHPt-PP) to form 7,8-dihydropteroate (H2Pte), the immediate precursor of folate derivatives.</text>
</comment>
<dbReference type="PROSITE" id="PS50972">
    <property type="entry name" value="PTERIN_BINDING"/>
    <property type="match status" value="1"/>
</dbReference>
<keyword evidence="7 9" id="KW-0460">Magnesium</keyword>
<dbReference type="InterPro" id="IPR045031">
    <property type="entry name" value="DHP_synth-like"/>
</dbReference>
<organism evidence="11 12">
    <name type="scientific">Fluviicoccus keumensis</name>
    <dbReference type="NCBI Taxonomy" id="1435465"/>
    <lineage>
        <taxon>Bacteria</taxon>
        <taxon>Pseudomonadati</taxon>
        <taxon>Pseudomonadota</taxon>
        <taxon>Gammaproteobacteria</taxon>
        <taxon>Moraxellales</taxon>
        <taxon>Moraxellaceae</taxon>
        <taxon>Fluviicoccus</taxon>
    </lineage>
</organism>
<dbReference type="NCBIfam" id="TIGR01496">
    <property type="entry name" value="DHPS"/>
    <property type="match status" value="1"/>
</dbReference>
<dbReference type="Pfam" id="PF00809">
    <property type="entry name" value="Pterin_bind"/>
    <property type="match status" value="1"/>
</dbReference>
<feature type="domain" description="Pterin-binding" evidence="10">
    <location>
        <begin position="17"/>
        <end position="270"/>
    </location>
</feature>
<comment type="catalytic activity">
    <reaction evidence="1">
        <text>(7,8-dihydropterin-6-yl)methyl diphosphate + 4-aminobenzoate = 7,8-dihydropteroate + diphosphate</text>
        <dbReference type="Rhea" id="RHEA:19949"/>
        <dbReference type="ChEBI" id="CHEBI:17836"/>
        <dbReference type="ChEBI" id="CHEBI:17839"/>
        <dbReference type="ChEBI" id="CHEBI:33019"/>
        <dbReference type="ChEBI" id="CHEBI:72950"/>
        <dbReference type="EC" id="2.5.1.15"/>
    </reaction>
</comment>
<dbReference type="Proteomes" id="UP000292423">
    <property type="component" value="Unassembled WGS sequence"/>
</dbReference>
<dbReference type="SUPFAM" id="SSF51717">
    <property type="entry name" value="Dihydropteroate synthetase-like"/>
    <property type="match status" value="1"/>
</dbReference>
<evidence type="ECO:0000256" key="4">
    <source>
        <dbReference type="ARBA" id="ARBA00012458"/>
    </source>
</evidence>
<evidence type="ECO:0000256" key="1">
    <source>
        <dbReference type="ARBA" id="ARBA00000012"/>
    </source>
</evidence>
<evidence type="ECO:0000313" key="11">
    <source>
        <dbReference type="EMBL" id="RZU38289.1"/>
    </source>
</evidence>
<keyword evidence="8 9" id="KW-0289">Folate biosynthesis</keyword>
<gene>
    <name evidence="11" type="ORF">EV700_2219</name>
</gene>
<reference evidence="11 12" key="1">
    <citation type="submission" date="2019-02" db="EMBL/GenBank/DDBJ databases">
        <title>Genomic Encyclopedia of Type Strains, Phase IV (KMG-IV): sequencing the most valuable type-strain genomes for metagenomic binning, comparative biology and taxonomic classification.</title>
        <authorList>
            <person name="Goeker M."/>
        </authorList>
    </citation>
    <scope>NUCLEOTIDE SEQUENCE [LARGE SCALE GENOMIC DNA]</scope>
    <source>
        <strain evidence="11 12">DSM 105135</strain>
    </source>
</reference>
<dbReference type="GO" id="GO:0046654">
    <property type="term" value="P:tetrahydrofolate biosynthetic process"/>
    <property type="evidence" value="ECO:0007669"/>
    <property type="project" value="UniProtKB-UniPathway"/>
</dbReference>
<dbReference type="InterPro" id="IPR000489">
    <property type="entry name" value="Pterin-binding_dom"/>
</dbReference>
<proteinExistence type="inferred from homology"/>
<dbReference type="OrthoDB" id="9811744at2"/>
<dbReference type="CDD" id="cd00739">
    <property type="entry name" value="DHPS"/>
    <property type="match status" value="1"/>
</dbReference>
<dbReference type="AlphaFoldDB" id="A0A4Q7YNN2"/>
<evidence type="ECO:0000256" key="8">
    <source>
        <dbReference type="ARBA" id="ARBA00022909"/>
    </source>
</evidence>
<evidence type="ECO:0000256" key="3">
    <source>
        <dbReference type="ARBA" id="ARBA00004763"/>
    </source>
</evidence>
<name>A0A4Q7YNN2_9GAMM</name>
<dbReference type="InterPro" id="IPR006390">
    <property type="entry name" value="DHP_synth_dom"/>
</dbReference>
<dbReference type="EMBL" id="SHKX01000013">
    <property type="protein sequence ID" value="RZU38289.1"/>
    <property type="molecule type" value="Genomic_DNA"/>
</dbReference>
<dbReference type="InterPro" id="IPR011005">
    <property type="entry name" value="Dihydropteroate_synth-like_sf"/>
</dbReference>
<dbReference type="Gene3D" id="3.20.20.20">
    <property type="entry name" value="Dihydropteroate synthase-like"/>
    <property type="match status" value="1"/>
</dbReference>
<dbReference type="EC" id="2.5.1.15" evidence="4 9"/>
<comment type="similarity">
    <text evidence="9">Belongs to the DHPS family.</text>
</comment>
<keyword evidence="5 9" id="KW-0808">Transferase</keyword>
<evidence type="ECO:0000313" key="12">
    <source>
        <dbReference type="Proteomes" id="UP000292423"/>
    </source>
</evidence>
<evidence type="ECO:0000256" key="5">
    <source>
        <dbReference type="ARBA" id="ARBA00022679"/>
    </source>
</evidence>
<dbReference type="PROSITE" id="PS00793">
    <property type="entry name" value="DHPS_2"/>
    <property type="match status" value="1"/>
</dbReference>